<feature type="chain" id="PRO_5042152711" description="Tf2-1-like SH3-like domain-containing protein" evidence="1">
    <location>
        <begin position="20"/>
        <end position="193"/>
    </location>
</feature>
<feature type="domain" description="Tf2-1-like SH3-like" evidence="2">
    <location>
        <begin position="73"/>
        <end position="137"/>
    </location>
</feature>
<keyword evidence="4" id="KW-1185">Reference proteome</keyword>
<dbReference type="PANTHER" id="PTHR46148:SF56">
    <property type="entry name" value="RETROTRANSPOSON PROTEIN"/>
    <property type="match status" value="1"/>
</dbReference>
<dbReference type="EMBL" id="CP133618">
    <property type="protein sequence ID" value="WMV37301.1"/>
    <property type="molecule type" value="Genomic_DNA"/>
</dbReference>
<organism evidence="3 4">
    <name type="scientific">Solanum verrucosum</name>
    <dbReference type="NCBI Taxonomy" id="315347"/>
    <lineage>
        <taxon>Eukaryota</taxon>
        <taxon>Viridiplantae</taxon>
        <taxon>Streptophyta</taxon>
        <taxon>Embryophyta</taxon>
        <taxon>Tracheophyta</taxon>
        <taxon>Spermatophyta</taxon>
        <taxon>Magnoliopsida</taxon>
        <taxon>eudicotyledons</taxon>
        <taxon>Gunneridae</taxon>
        <taxon>Pentapetalae</taxon>
        <taxon>asterids</taxon>
        <taxon>lamiids</taxon>
        <taxon>Solanales</taxon>
        <taxon>Solanaceae</taxon>
        <taxon>Solanoideae</taxon>
        <taxon>Solaneae</taxon>
        <taxon>Solanum</taxon>
    </lineage>
</organism>
<dbReference type="Proteomes" id="UP001234989">
    <property type="component" value="Chromosome 7"/>
</dbReference>
<dbReference type="PANTHER" id="PTHR46148">
    <property type="entry name" value="CHROMO DOMAIN-CONTAINING PROTEIN"/>
    <property type="match status" value="1"/>
</dbReference>
<dbReference type="AlphaFoldDB" id="A0AAF0RE90"/>
<proteinExistence type="predicted"/>
<dbReference type="Pfam" id="PF24626">
    <property type="entry name" value="SH3_Tf2-1"/>
    <property type="match status" value="1"/>
</dbReference>
<sequence>MKGLTLLPWILLASVQVDIKLTTTKALTELYEMFLDTIADAIEFHKNIRKTSQSRQKSYANVRRRELEFRADDWVFLKVSPMKMVMIFGKKRKLSPRYVGPYKILKRIGKVAYELELPAELAAVHPVFQISLLKKCVGDPASVVPLKSVAVQDSLSYEDVPVEFLDRQVTRLKNKEVASVKFLWSSQSVEGAT</sequence>
<gene>
    <name evidence="3" type="ORF">MTR67_030686</name>
</gene>
<evidence type="ECO:0000256" key="1">
    <source>
        <dbReference type="SAM" id="SignalP"/>
    </source>
</evidence>
<name>A0AAF0RE90_SOLVR</name>
<evidence type="ECO:0000313" key="4">
    <source>
        <dbReference type="Proteomes" id="UP001234989"/>
    </source>
</evidence>
<accession>A0AAF0RE90</accession>
<protein>
    <recommendedName>
        <fullName evidence="2">Tf2-1-like SH3-like domain-containing protein</fullName>
    </recommendedName>
</protein>
<reference evidence="3" key="1">
    <citation type="submission" date="2023-08" db="EMBL/GenBank/DDBJ databases">
        <title>A de novo genome assembly of Solanum verrucosum Schlechtendal, a Mexican diploid species geographically isolated from the other diploid A-genome species in potato relatives.</title>
        <authorList>
            <person name="Hosaka K."/>
        </authorList>
    </citation>
    <scope>NUCLEOTIDE SEQUENCE</scope>
    <source>
        <tissue evidence="3">Young leaves</tissue>
    </source>
</reference>
<evidence type="ECO:0000259" key="2">
    <source>
        <dbReference type="Pfam" id="PF24626"/>
    </source>
</evidence>
<evidence type="ECO:0000313" key="3">
    <source>
        <dbReference type="EMBL" id="WMV37301.1"/>
    </source>
</evidence>
<keyword evidence="1" id="KW-0732">Signal</keyword>
<feature type="signal peptide" evidence="1">
    <location>
        <begin position="1"/>
        <end position="19"/>
    </location>
</feature>
<dbReference type="InterPro" id="IPR056924">
    <property type="entry name" value="SH3_Tf2-1"/>
</dbReference>